<dbReference type="Proteomes" id="UP000278222">
    <property type="component" value="Unassembled WGS sequence"/>
</dbReference>
<keyword evidence="3" id="KW-1185">Reference proteome</keyword>
<dbReference type="GO" id="GO:0005525">
    <property type="term" value="F:GTP binding"/>
    <property type="evidence" value="ECO:0007669"/>
    <property type="project" value="InterPro"/>
</dbReference>
<dbReference type="NCBIfam" id="NF006958">
    <property type="entry name" value="PRK09435.1"/>
    <property type="match status" value="1"/>
</dbReference>
<dbReference type="AlphaFoldDB" id="A0A3N1KZH4"/>
<reference evidence="2 3" key="1">
    <citation type="submission" date="2018-11" db="EMBL/GenBank/DDBJ databases">
        <title>Genomic Encyclopedia of Type Strains, Phase IV (KMG-IV): sequencing the most valuable type-strain genomes for metagenomic binning, comparative biology and taxonomic classification.</title>
        <authorList>
            <person name="Goeker M."/>
        </authorList>
    </citation>
    <scope>NUCLEOTIDE SEQUENCE [LARGE SCALE GENOMIC DNA]</scope>
    <source>
        <strain evidence="2 3">DSM 5900</strain>
    </source>
</reference>
<gene>
    <name evidence="2" type="ORF">EDC65_3397</name>
</gene>
<comment type="caution">
    <text evidence="2">The sequence shown here is derived from an EMBL/GenBank/DDBJ whole genome shotgun (WGS) entry which is preliminary data.</text>
</comment>
<organism evidence="2 3">
    <name type="scientific">Stella humosa</name>
    <dbReference type="NCBI Taxonomy" id="94"/>
    <lineage>
        <taxon>Bacteria</taxon>
        <taxon>Pseudomonadati</taxon>
        <taxon>Pseudomonadota</taxon>
        <taxon>Alphaproteobacteria</taxon>
        <taxon>Rhodospirillales</taxon>
        <taxon>Stellaceae</taxon>
        <taxon>Stella</taxon>
    </lineage>
</organism>
<comment type="similarity">
    <text evidence="1">Belongs to the SIMIBI class G3E GTPase family. ArgK/MeaB subfamily.</text>
</comment>
<evidence type="ECO:0000256" key="1">
    <source>
        <dbReference type="ARBA" id="ARBA00009625"/>
    </source>
</evidence>
<dbReference type="GO" id="GO:0005737">
    <property type="term" value="C:cytoplasm"/>
    <property type="evidence" value="ECO:0007669"/>
    <property type="project" value="TreeGrafter"/>
</dbReference>
<evidence type="ECO:0000313" key="3">
    <source>
        <dbReference type="Proteomes" id="UP000278222"/>
    </source>
</evidence>
<dbReference type="RefSeq" id="WP_123691658.1">
    <property type="nucleotide sequence ID" value="NZ_AP019700.1"/>
</dbReference>
<sequence length="332" mass="34911">MADSGRVEALARGVRAGERRALARAITLVESSRDEDRPDAEALLAALLPDSGRSIRLGISGVPGVGKSTFIEAFGLHVIGRGHRVAVLAVDPSSKVSGGSILGDKTRMEMLSRHPHAFIRPSPAGRTLGGVARRTREAMLLVEAAGFDVVIVETVGVGQSETTVAEMVDLFLLLLLPGGGDELQGLKKGIVEIADLLLVNKADGDLAPAAKRTAADYRGAVRMLRPSNPPWKPEVEPVSAVTGEGLAAAWGTVERYRTLMDGAGALARRRGAQARSALWTEIESGLLAAFRQDPAIADRIAETERLVTGGRQTPAAAGRDLVGRFLGRKSAG</sequence>
<proteinExistence type="inferred from homology"/>
<dbReference type="Pfam" id="PF03308">
    <property type="entry name" value="MeaB"/>
    <property type="match status" value="1"/>
</dbReference>
<dbReference type="Gene3D" id="1.20.5.170">
    <property type="match status" value="1"/>
</dbReference>
<accession>A0A3N1KZH4</accession>
<evidence type="ECO:0000313" key="2">
    <source>
        <dbReference type="EMBL" id="ROP84050.1"/>
    </source>
</evidence>
<name>A0A3N1KZH4_9PROT</name>
<dbReference type="InterPro" id="IPR027417">
    <property type="entry name" value="P-loop_NTPase"/>
</dbReference>
<dbReference type="GO" id="GO:0003924">
    <property type="term" value="F:GTPase activity"/>
    <property type="evidence" value="ECO:0007669"/>
    <property type="project" value="InterPro"/>
</dbReference>
<dbReference type="PANTHER" id="PTHR23408">
    <property type="entry name" value="METHYLMALONYL-COA MUTASE"/>
    <property type="match status" value="1"/>
</dbReference>
<dbReference type="NCBIfam" id="TIGR00750">
    <property type="entry name" value="lao"/>
    <property type="match status" value="1"/>
</dbReference>
<dbReference type="Gene3D" id="3.40.50.300">
    <property type="entry name" value="P-loop containing nucleotide triphosphate hydrolases"/>
    <property type="match status" value="1"/>
</dbReference>
<dbReference type="SUPFAM" id="SSF52540">
    <property type="entry name" value="P-loop containing nucleoside triphosphate hydrolases"/>
    <property type="match status" value="1"/>
</dbReference>
<dbReference type="OrthoDB" id="9778292at2"/>
<dbReference type="InterPro" id="IPR005129">
    <property type="entry name" value="GTPase_ArgK"/>
</dbReference>
<protein>
    <submittedName>
        <fullName evidence="2">Methylmalonyl-CoA mutase metallochaperone MeaB</fullName>
    </submittedName>
</protein>
<dbReference type="CDD" id="cd03114">
    <property type="entry name" value="MMAA-like"/>
    <property type="match status" value="1"/>
</dbReference>
<dbReference type="Gene3D" id="1.10.287.130">
    <property type="match status" value="1"/>
</dbReference>
<dbReference type="PANTHER" id="PTHR23408:SF3">
    <property type="entry name" value="METHYLMALONIC ACIDURIA TYPE A PROTEIN, MITOCHONDRIAL"/>
    <property type="match status" value="1"/>
</dbReference>
<dbReference type="EMBL" id="RJKX01000015">
    <property type="protein sequence ID" value="ROP84050.1"/>
    <property type="molecule type" value="Genomic_DNA"/>
</dbReference>